<protein>
    <submittedName>
        <fullName evidence="2">Uncharacterized protein</fullName>
    </submittedName>
</protein>
<reference evidence="3" key="1">
    <citation type="journal article" date="2013" name="Science">
        <title>The Amborella genome and the evolution of flowering plants.</title>
        <authorList>
            <consortium name="Amborella Genome Project"/>
        </authorList>
    </citation>
    <scope>NUCLEOTIDE SEQUENCE [LARGE SCALE GENOMIC DNA]</scope>
</reference>
<proteinExistence type="predicted"/>
<organism evidence="2 3">
    <name type="scientific">Amborella trichopoda</name>
    <dbReference type="NCBI Taxonomy" id="13333"/>
    <lineage>
        <taxon>Eukaryota</taxon>
        <taxon>Viridiplantae</taxon>
        <taxon>Streptophyta</taxon>
        <taxon>Embryophyta</taxon>
        <taxon>Tracheophyta</taxon>
        <taxon>Spermatophyta</taxon>
        <taxon>Magnoliopsida</taxon>
        <taxon>Amborellales</taxon>
        <taxon>Amborellaceae</taxon>
        <taxon>Amborella</taxon>
    </lineage>
</organism>
<name>W1PEM4_AMBTC</name>
<feature type="region of interest" description="Disordered" evidence="1">
    <location>
        <begin position="1"/>
        <end position="25"/>
    </location>
</feature>
<evidence type="ECO:0000313" key="3">
    <source>
        <dbReference type="Proteomes" id="UP000017836"/>
    </source>
</evidence>
<dbReference type="HOGENOM" id="CLU_2375592_0_0_1"/>
<accession>W1PEM4</accession>
<evidence type="ECO:0000256" key="1">
    <source>
        <dbReference type="SAM" id="MobiDB-lite"/>
    </source>
</evidence>
<dbReference type="EMBL" id="KI394011">
    <property type="protein sequence ID" value="ERN05510.1"/>
    <property type="molecule type" value="Genomic_DNA"/>
</dbReference>
<evidence type="ECO:0000313" key="2">
    <source>
        <dbReference type="EMBL" id="ERN05510.1"/>
    </source>
</evidence>
<keyword evidence="3" id="KW-1185">Reference proteome</keyword>
<dbReference type="Proteomes" id="UP000017836">
    <property type="component" value="Unassembled WGS sequence"/>
</dbReference>
<dbReference type="Gramene" id="ERN05510">
    <property type="protein sequence ID" value="ERN05510"/>
    <property type="gene ID" value="AMTR_s00007p00259930"/>
</dbReference>
<gene>
    <name evidence="2" type="ORF">AMTR_s00007p00259930</name>
</gene>
<dbReference type="AlphaFoldDB" id="W1PEM4"/>
<sequence>MPPAIFSDMGRSRAGVESPEFRNSRQEAPLANWSMAFYRQSLINAVFMEGMVARLSLLNHFIFDETIETYNTVATIRRMWCYLITTLNSRDQKTG</sequence>